<evidence type="ECO:0000256" key="13">
    <source>
        <dbReference type="ARBA" id="ARBA00023136"/>
    </source>
</evidence>
<keyword evidence="13" id="KW-0472">Membrane</keyword>
<dbReference type="PROSITE" id="PS00911">
    <property type="entry name" value="DHODEHASE_1"/>
    <property type="match status" value="1"/>
</dbReference>
<gene>
    <name evidence="17" type="ORF">CYR34_09655</name>
</gene>
<dbReference type="Gene3D" id="3.20.20.70">
    <property type="entry name" value="Aldolase class I"/>
    <property type="match status" value="1"/>
</dbReference>
<dbReference type="EMBL" id="PJZK01000008">
    <property type="protein sequence ID" value="PLR50158.1"/>
    <property type="molecule type" value="Genomic_DNA"/>
</dbReference>
<dbReference type="NCBIfam" id="TIGR01036">
    <property type="entry name" value="pyrD_sub2"/>
    <property type="match status" value="1"/>
</dbReference>
<dbReference type="UniPathway" id="UPA00070">
    <property type="reaction ID" value="UER00946"/>
</dbReference>
<evidence type="ECO:0000256" key="12">
    <source>
        <dbReference type="ARBA" id="ARBA00023002"/>
    </source>
</evidence>
<dbReference type="CDD" id="cd04738">
    <property type="entry name" value="DHOD_2_like"/>
    <property type="match status" value="1"/>
</dbReference>
<evidence type="ECO:0000313" key="18">
    <source>
        <dbReference type="Proteomes" id="UP000234626"/>
    </source>
</evidence>
<evidence type="ECO:0000256" key="11">
    <source>
        <dbReference type="ARBA" id="ARBA00022975"/>
    </source>
</evidence>
<dbReference type="GO" id="GO:0006207">
    <property type="term" value="P:'de novo' pyrimidine nucleobase biosynthetic process"/>
    <property type="evidence" value="ECO:0007669"/>
    <property type="project" value="UniProtKB-UniRule"/>
</dbReference>
<dbReference type="EC" id="1.3.5.2" evidence="6 15"/>
<evidence type="ECO:0000256" key="2">
    <source>
        <dbReference type="ARBA" id="ARBA00003125"/>
    </source>
</evidence>
<evidence type="ECO:0000256" key="3">
    <source>
        <dbReference type="ARBA" id="ARBA00004370"/>
    </source>
</evidence>
<dbReference type="InterPro" id="IPR050074">
    <property type="entry name" value="DHO_dehydrogenase"/>
</dbReference>
<evidence type="ECO:0000256" key="1">
    <source>
        <dbReference type="ARBA" id="ARBA00001917"/>
    </source>
</evidence>
<dbReference type="InterPro" id="IPR012135">
    <property type="entry name" value="Dihydroorotate_DH_1_2"/>
</dbReference>
<evidence type="ECO:0000256" key="6">
    <source>
        <dbReference type="ARBA" id="ARBA00012791"/>
    </source>
</evidence>
<dbReference type="PANTHER" id="PTHR48109:SF4">
    <property type="entry name" value="DIHYDROOROTATE DEHYDROGENASE (QUINONE), MITOCHONDRIAL"/>
    <property type="match status" value="1"/>
</dbReference>
<evidence type="ECO:0000259" key="16">
    <source>
        <dbReference type="Pfam" id="PF01180"/>
    </source>
</evidence>
<dbReference type="InterPro" id="IPR005720">
    <property type="entry name" value="Dihydroorotate_DH_cat"/>
</dbReference>
<feature type="domain" description="Dihydroorotate dehydrogenase catalytic" evidence="16">
    <location>
        <begin position="41"/>
        <end position="330"/>
    </location>
</feature>
<dbReference type="NCBIfam" id="NF003652">
    <property type="entry name" value="PRK05286.2-5"/>
    <property type="match status" value="1"/>
</dbReference>
<keyword evidence="12" id="KW-0560">Oxidoreductase</keyword>
<dbReference type="RefSeq" id="WP_101829167.1">
    <property type="nucleotide sequence ID" value="NZ_PJZI01000038.1"/>
</dbReference>
<dbReference type="InterPro" id="IPR001295">
    <property type="entry name" value="Dihydroorotate_DH_CS"/>
</dbReference>
<evidence type="ECO:0000256" key="15">
    <source>
        <dbReference type="NCBIfam" id="TIGR01036"/>
    </source>
</evidence>
<comment type="similarity">
    <text evidence="5">Belongs to the dihydroorotate dehydrogenase family. Type 2 subfamily.</text>
</comment>
<evidence type="ECO:0000313" key="17">
    <source>
        <dbReference type="EMBL" id="PLR50158.1"/>
    </source>
</evidence>
<dbReference type="SUPFAM" id="SSF51395">
    <property type="entry name" value="FMN-linked oxidoreductases"/>
    <property type="match status" value="1"/>
</dbReference>
<evidence type="ECO:0000256" key="4">
    <source>
        <dbReference type="ARBA" id="ARBA00005161"/>
    </source>
</evidence>
<evidence type="ECO:0000256" key="9">
    <source>
        <dbReference type="ARBA" id="ARBA00022630"/>
    </source>
</evidence>
<dbReference type="InterPro" id="IPR013785">
    <property type="entry name" value="Aldolase_TIM"/>
</dbReference>
<dbReference type="InterPro" id="IPR005719">
    <property type="entry name" value="Dihydroorotate_DH_2"/>
</dbReference>
<keyword evidence="8" id="KW-1003">Cell membrane</keyword>
<dbReference type="OrthoDB" id="9802377at2"/>
<dbReference type="Pfam" id="PF01180">
    <property type="entry name" value="DHO_dh"/>
    <property type="match status" value="1"/>
</dbReference>
<keyword evidence="10" id="KW-0288">FMN</keyword>
<comment type="subcellular location">
    <subcellularLocation>
        <location evidence="3">Membrane</location>
    </subcellularLocation>
</comment>
<dbReference type="PANTHER" id="PTHR48109">
    <property type="entry name" value="DIHYDROOROTATE DEHYDROGENASE (QUINONE), MITOCHONDRIAL-RELATED"/>
    <property type="match status" value="1"/>
</dbReference>
<evidence type="ECO:0000256" key="5">
    <source>
        <dbReference type="ARBA" id="ARBA00005359"/>
    </source>
</evidence>
<comment type="caution">
    <text evidence="17">The sequence shown here is derived from an EMBL/GenBank/DDBJ whole genome shotgun (WGS) entry which is preliminary data.</text>
</comment>
<dbReference type="PIRSF" id="PIRSF000164">
    <property type="entry name" value="DHO_oxidase"/>
    <property type="match status" value="1"/>
</dbReference>
<accession>A0A2N5ENA1</accession>
<dbReference type="AlphaFoldDB" id="A0A2N5ENA1"/>
<dbReference type="GO" id="GO:0005737">
    <property type="term" value="C:cytoplasm"/>
    <property type="evidence" value="ECO:0007669"/>
    <property type="project" value="InterPro"/>
</dbReference>
<proteinExistence type="inferred from homology"/>
<dbReference type="Proteomes" id="UP000234626">
    <property type="component" value="Unassembled WGS sequence"/>
</dbReference>
<keyword evidence="11" id="KW-0665">Pyrimidine biosynthesis</keyword>
<reference evidence="17 18" key="1">
    <citation type="submission" date="2017-12" db="EMBL/GenBank/DDBJ databases">
        <title>Characterization of six clinical isolates of Enterochimera gen. nov., a novel genus of the Yersiniaciae family and the three species Enterochimera arupensis sp. nov., Enterochimera coloradensis sp. nov, and Enterochimera californica sp. nov.</title>
        <authorList>
            <person name="Rossi A."/>
            <person name="Fisher M."/>
        </authorList>
    </citation>
    <scope>NUCLEOTIDE SEQUENCE [LARGE SCALE GENOMIC DNA]</scope>
    <source>
        <strain evidence="17 18">2016Iso1</strain>
    </source>
</reference>
<evidence type="ECO:0000256" key="10">
    <source>
        <dbReference type="ARBA" id="ARBA00022643"/>
    </source>
</evidence>
<comment type="function">
    <text evidence="2">Catalyzes the conversion of dihydroorotate to orotate with quinone as electron acceptor.</text>
</comment>
<name>A0A2N5ENA1_9GAMM</name>
<evidence type="ECO:0000256" key="8">
    <source>
        <dbReference type="ARBA" id="ARBA00022475"/>
    </source>
</evidence>
<dbReference type="PROSITE" id="PS00912">
    <property type="entry name" value="DHODEHASE_2"/>
    <property type="match status" value="1"/>
</dbReference>
<evidence type="ECO:0000256" key="14">
    <source>
        <dbReference type="ARBA" id="ARBA00048639"/>
    </source>
</evidence>
<sequence>MIVELSRKALLRLDPETAHHLAILGLRRFAPAQTLRIPDGLSLNVWGKHFTHPVGMAAGFDKDAEAYQALARLGFSFVEVGSVTPQPQPGNPRPRLFRLKDDRAIINRYGFNSKGMAYVQQRLINHKGDLTLGVNLGKNKTSANDMDDFIKGAETLISFADYLTINLSSPNTPGLRDLQQAASIDPLLRRLDTLRQQRKPGCPLLIKLSPDMAPGEESELLTYLARSVVDGIIISNTTTSRDSLNNLPSHLQTGGLSGTPLQKKSRDMLQRAYTAIGNSKPIIASGGINSGEEAYLRICMGATLCQIYTAFIYDGPSLIPAMLKQMKACMQRDGFSSIDQARGSYYVRRTA</sequence>
<protein>
    <recommendedName>
        <fullName evidence="7 15">Dihydroorotate dehydrogenase (quinone)</fullName>
        <ecNumber evidence="6 15">1.3.5.2</ecNumber>
    </recommendedName>
</protein>
<evidence type="ECO:0000256" key="7">
    <source>
        <dbReference type="ARBA" id="ARBA00018366"/>
    </source>
</evidence>
<dbReference type="GO" id="GO:0106430">
    <property type="term" value="F:dihydroorotate dehydrogenase (quinone) activity"/>
    <property type="evidence" value="ECO:0007669"/>
    <property type="project" value="UniProtKB-EC"/>
</dbReference>
<dbReference type="NCBIfam" id="NF003645">
    <property type="entry name" value="PRK05286.1-2"/>
    <property type="match status" value="1"/>
</dbReference>
<comment type="cofactor">
    <cofactor evidence="1">
        <name>FMN</name>
        <dbReference type="ChEBI" id="CHEBI:58210"/>
    </cofactor>
</comment>
<keyword evidence="9" id="KW-0285">Flavoprotein</keyword>
<keyword evidence="18" id="KW-1185">Reference proteome</keyword>
<dbReference type="GO" id="GO:0044205">
    <property type="term" value="P:'de novo' UMP biosynthetic process"/>
    <property type="evidence" value="ECO:0007669"/>
    <property type="project" value="UniProtKB-UniPathway"/>
</dbReference>
<comment type="pathway">
    <text evidence="4">Pyrimidine metabolism; UMP biosynthesis via de novo pathway; orotate from (S)-dihydroorotate (quinone route): step 1/1.</text>
</comment>
<dbReference type="GO" id="GO:0016020">
    <property type="term" value="C:membrane"/>
    <property type="evidence" value="ECO:0007669"/>
    <property type="project" value="UniProtKB-SubCell"/>
</dbReference>
<organism evidence="17 18">
    <name type="scientific">Chimaeribacter arupi</name>
    <dbReference type="NCBI Taxonomy" id="2060066"/>
    <lineage>
        <taxon>Bacteria</taxon>
        <taxon>Pseudomonadati</taxon>
        <taxon>Pseudomonadota</taxon>
        <taxon>Gammaproteobacteria</taxon>
        <taxon>Enterobacterales</taxon>
        <taxon>Yersiniaceae</taxon>
        <taxon>Chimaeribacter</taxon>
    </lineage>
</organism>
<comment type="catalytic activity">
    <reaction evidence="14">
        <text>(S)-dihydroorotate + a quinone = orotate + a quinol</text>
        <dbReference type="Rhea" id="RHEA:30187"/>
        <dbReference type="ChEBI" id="CHEBI:24646"/>
        <dbReference type="ChEBI" id="CHEBI:30839"/>
        <dbReference type="ChEBI" id="CHEBI:30864"/>
        <dbReference type="ChEBI" id="CHEBI:132124"/>
        <dbReference type="EC" id="1.3.5.2"/>
    </reaction>
</comment>